<evidence type="ECO:0000313" key="4">
    <source>
        <dbReference type="EMBL" id="OSX60123.1"/>
    </source>
</evidence>
<dbReference type="InterPro" id="IPR023214">
    <property type="entry name" value="HAD_sf"/>
</dbReference>
<evidence type="ECO:0000256" key="2">
    <source>
        <dbReference type="SAM" id="MobiDB-lite"/>
    </source>
</evidence>
<dbReference type="GO" id="GO:0015031">
    <property type="term" value="P:protein transport"/>
    <property type="evidence" value="ECO:0007669"/>
    <property type="project" value="UniProtKB-KW"/>
</dbReference>
<dbReference type="Proteomes" id="UP000194127">
    <property type="component" value="Unassembled WGS sequence"/>
</dbReference>
<dbReference type="InterPro" id="IPR004274">
    <property type="entry name" value="FCP1_dom"/>
</dbReference>
<dbReference type="EMBL" id="KZ110600">
    <property type="protein sequence ID" value="OSX60123.1"/>
    <property type="molecule type" value="Genomic_DNA"/>
</dbReference>
<dbReference type="Pfam" id="PF03031">
    <property type="entry name" value="NIF"/>
    <property type="match status" value="1"/>
</dbReference>
<organism evidence="4 5">
    <name type="scientific">Postia placenta MAD-698-R-SB12</name>
    <dbReference type="NCBI Taxonomy" id="670580"/>
    <lineage>
        <taxon>Eukaryota</taxon>
        <taxon>Fungi</taxon>
        <taxon>Dikarya</taxon>
        <taxon>Basidiomycota</taxon>
        <taxon>Agaricomycotina</taxon>
        <taxon>Agaricomycetes</taxon>
        <taxon>Polyporales</taxon>
        <taxon>Adustoporiaceae</taxon>
        <taxon>Rhodonia</taxon>
    </lineage>
</organism>
<comment type="function">
    <text evidence="1">Essential component of the TIM23 complex, a complex that mediates the translocation of transit peptide-containing proteins across the mitochondrial inner membrane.</text>
</comment>
<dbReference type="OrthoDB" id="277011at2759"/>
<dbReference type="GO" id="GO:0005744">
    <property type="term" value="C:TIM23 mitochondrial import inner membrane translocase complex"/>
    <property type="evidence" value="ECO:0007669"/>
    <property type="project" value="UniProtKB-UniRule"/>
</dbReference>
<sequence length="261" mass="29285">MNSLTYLTRQFDVLASPRAPPSTPVSETSPSLGTEHQDVVHKRVRSWSTKSLRVSFPERSASGTWILKRSRPSLSSTEKAIKPKRSSGAVLRSIFFVRIILQFWNAVCTAWRTLARRGVEVAVEEGTDEDEKDSEDESKDEKSTLVLDLDETLIHSTSRPMMHAQSSGPGLLGLGIFGRGNKGAGHVVEVVLGGRSTLYHVYKRPFVDYFLRKVSGWYTLVIFTASMQEYADPVIDWLDAGRGILQRRLFRELKTTSHVFA</sequence>
<dbReference type="InterPro" id="IPR036412">
    <property type="entry name" value="HAD-like_sf"/>
</dbReference>
<dbReference type="AlphaFoldDB" id="A0A1X6MV90"/>
<dbReference type="CDD" id="cd07521">
    <property type="entry name" value="HAD_FCP1-like"/>
    <property type="match status" value="1"/>
</dbReference>
<dbReference type="STRING" id="670580.A0A1X6MV90"/>
<keyword evidence="5" id="KW-1185">Reference proteome</keyword>
<dbReference type="GeneID" id="36331099"/>
<feature type="region of interest" description="Disordered" evidence="2">
    <location>
        <begin position="15"/>
        <end position="38"/>
    </location>
</feature>
<dbReference type="RefSeq" id="XP_024336917.1">
    <property type="nucleotide sequence ID" value="XM_024486150.1"/>
</dbReference>
<comment type="subunit">
    <text evidence="1">Component of the TIM23 complex.</text>
</comment>
<keyword evidence="1" id="KW-0809">Transit peptide</keyword>
<comment type="similarity">
    <text evidence="1">Belongs to the TIM50 family.</text>
</comment>
<evidence type="ECO:0000259" key="3">
    <source>
        <dbReference type="PROSITE" id="PS50969"/>
    </source>
</evidence>
<proteinExistence type="inferred from homology"/>
<reference evidence="4 5" key="1">
    <citation type="submission" date="2017-04" db="EMBL/GenBank/DDBJ databases">
        <title>Genome Sequence of the Model Brown-Rot Fungus Postia placenta SB12.</title>
        <authorList>
            <consortium name="DOE Joint Genome Institute"/>
            <person name="Gaskell J."/>
            <person name="Kersten P."/>
            <person name="Larrondo L.F."/>
            <person name="Canessa P."/>
            <person name="Martinez D."/>
            <person name="Hibbett D."/>
            <person name="Schmoll M."/>
            <person name="Kubicek C.P."/>
            <person name="Martinez A.T."/>
            <person name="Yadav J."/>
            <person name="Master E."/>
            <person name="Magnuson J.K."/>
            <person name="James T."/>
            <person name="Yaver D."/>
            <person name="Berka R."/>
            <person name="Labutti K."/>
            <person name="Lipzen A."/>
            <person name="Aerts A."/>
            <person name="Barry K."/>
            <person name="Henrissat B."/>
            <person name="Blanchette R."/>
            <person name="Grigoriev I."/>
            <person name="Cullen D."/>
        </authorList>
    </citation>
    <scope>NUCLEOTIDE SEQUENCE [LARGE SCALE GENOMIC DNA]</scope>
    <source>
        <strain evidence="4 5">MAD-698-R-SB12</strain>
    </source>
</reference>
<dbReference type="InterPro" id="IPR050365">
    <property type="entry name" value="TIM50"/>
</dbReference>
<feature type="domain" description="FCP1 homology" evidence="3">
    <location>
        <begin position="138"/>
        <end position="261"/>
    </location>
</feature>
<protein>
    <recommendedName>
        <fullName evidence="1">Mitochondrial import inner membrane translocase subunit TIM50</fullName>
    </recommendedName>
</protein>
<keyword evidence="1" id="KW-0813">Transport</keyword>
<dbReference type="SUPFAM" id="SSF56784">
    <property type="entry name" value="HAD-like"/>
    <property type="match status" value="1"/>
</dbReference>
<evidence type="ECO:0000313" key="5">
    <source>
        <dbReference type="Proteomes" id="UP000194127"/>
    </source>
</evidence>
<gene>
    <name evidence="4" type="ORF">POSPLADRAFT_1148216</name>
</gene>
<dbReference type="Gene3D" id="3.40.50.1000">
    <property type="entry name" value="HAD superfamily/HAD-like"/>
    <property type="match status" value="1"/>
</dbReference>
<keyword evidence="1" id="KW-0811">Translocation</keyword>
<name>A0A1X6MV90_9APHY</name>
<accession>A0A1X6MV90</accession>
<feature type="compositionally biased region" description="Acidic residues" evidence="2">
    <location>
        <begin position="122"/>
        <end position="138"/>
    </location>
</feature>
<dbReference type="PANTHER" id="PTHR12210">
    <property type="entry name" value="DULLARD PROTEIN PHOSPHATASE"/>
    <property type="match status" value="1"/>
</dbReference>
<comment type="subcellular location">
    <subcellularLocation>
        <location evidence="1">Mitochondrion inner membrane</location>
        <topology evidence="1">Single-pass membrane protein</topology>
    </subcellularLocation>
</comment>
<dbReference type="PROSITE" id="PS50969">
    <property type="entry name" value="FCP1"/>
    <property type="match status" value="1"/>
</dbReference>
<keyword evidence="1" id="KW-0653">Protein transport</keyword>
<evidence type="ECO:0000256" key="1">
    <source>
        <dbReference type="RuleBase" id="RU365079"/>
    </source>
</evidence>
<feature type="region of interest" description="Disordered" evidence="2">
    <location>
        <begin position="122"/>
        <end position="143"/>
    </location>
</feature>
<dbReference type="SMART" id="SM00577">
    <property type="entry name" value="CPDc"/>
    <property type="match status" value="1"/>
</dbReference>
<keyword evidence="1" id="KW-0496">Mitochondrion</keyword>